<keyword evidence="9" id="KW-1185">Reference proteome</keyword>
<evidence type="ECO:0000256" key="1">
    <source>
        <dbReference type="ARBA" id="ARBA00004173"/>
    </source>
</evidence>
<comment type="subcellular location">
    <subcellularLocation>
        <location evidence="1">Mitochondrion</location>
    </subcellularLocation>
</comment>
<evidence type="ECO:0000256" key="3">
    <source>
        <dbReference type="ARBA" id="ARBA00023128"/>
    </source>
</evidence>
<accession>A0A2C5XUQ0</accession>
<proteinExistence type="inferred from homology"/>
<dbReference type="Pfam" id="PF07534">
    <property type="entry name" value="TLD"/>
    <property type="match status" value="2"/>
</dbReference>
<dbReference type="PROSITE" id="PS51886">
    <property type="entry name" value="TLDC"/>
    <property type="match status" value="1"/>
</dbReference>
<dbReference type="PANTHER" id="PTHR23354:SF62">
    <property type="entry name" value="MUSTARD, ISOFORM V"/>
    <property type="match status" value="1"/>
</dbReference>
<comment type="similarity">
    <text evidence="2">Belongs to the OXR1 family.</text>
</comment>
<dbReference type="GO" id="GO:0005634">
    <property type="term" value="C:nucleus"/>
    <property type="evidence" value="ECO:0007669"/>
    <property type="project" value="TreeGrafter"/>
</dbReference>
<feature type="domain" description="TLDc" evidence="7">
    <location>
        <begin position="71"/>
        <end position="273"/>
    </location>
</feature>
<dbReference type="STRING" id="2004952.A0A2C5XUQ0"/>
<dbReference type="OrthoDB" id="26679at2759"/>
<dbReference type="InterPro" id="IPR006571">
    <property type="entry name" value="TLDc_dom"/>
</dbReference>
<evidence type="ECO:0000256" key="4">
    <source>
        <dbReference type="ARBA" id="ARBA00037112"/>
    </source>
</evidence>
<evidence type="ECO:0000256" key="5">
    <source>
        <dbReference type="ARBA" id="ARBA00040604"/>
    </source>
</evidence>
<reference evidence="8 9" key="1">
    <citation type="submission" date="2017-06" db="EMBL/GenBank/DDBJ databases">
        <title>Ant-infecting Ophiocordyceps genomes reveal a high diversity of potential behavioral manipulation genes and a possible major role for enterotoxins.</title>
        <authorList>
            <person name="De Bekker C."/>
            <person name="Evans H.C."/>
            <person name="Brachmann A."/>
            <person name="Hughes D.P."/>
        </authorList>
    </citation>
    <scope>NUCLEOTIDE SEQUENCE [LARGE SCALE GENOMIC DNA]</scope>
    <source>
        <strain evidence="8 9">Map16</strain>
    </source>
</reference>
<dbReference type="GO" id="GO:0006979">
    <property type="term" value="P:response to oxidative stress"/>
    <property type="evidence" value="ECO:0007669"/>
    <property type="project" value="TreeGrafter"/>
</dbReference>
<dbReference type="EMBL" id="NJES01000046">
    <property type="protein sequence ID" value="PHH79409.1"/>
    <property type="molecule type" value="Genomic_DNA"/>
</dbReference>
<dbReference type="GO" id="GO:0005739">
    <property type="term" value="C:mitochondrion"/>
    <property type="evidence" value="ECO:0007669"/>
    <property type="project" value="UniProtKB-SubCell"/>
</dbReference>
<dbReference type="PANTHER" id="PTHR23354">
    <property type="entry name" value="NUCLEOLAR PROTEIN 7/ESTROGEN RECEPTOR COACTIVATOR-RELATED"/>
    <property type="match status" value="1"/>
</dbReference>
<organism evidence="8 9">
    <name type="scientific">Ophiocordyceps camponoti-rufipedis</name>
    <dbReference type="NCBI Taxonomy" id="2004952"/>
    <lineage>
        <taxon>Eukaryota</taxon>
        <taxon>Fungi</taxon>
        <taxon>Dikarya</taxon>
        <taxon>Ascomycota</taxon>
        <taxon>Pezizomycotina</taxon>
        <taxon>Sordariomycetes</taxon>
        <taxon>Hypocreomycetidae</taxon>
        <taxon>Hypocreales</taxon>
        <taxon>Ophiocordycipitaceae</taxon>
        <taxon>Ophiocordyceps</taxon>
    </lineage>
</organism>
<keyword evidence="3" id="KW-0496">Mitochondrion</keyword>
<feature type="region of interest" description="Disordered" evidence="6">
    <location>
        <begin position="171"/>
        <end position="193"/>
    </location>
</feature>
<sequence>MWTGLVRRFSVEDGQFPDSDGGRQAPTDDGIHGVFAPAPVAAQQRAFCYRPPPLDPIVLHASPVEGGEGRLLLSTTVAEEIRAMVPERLRIVEDWRLVYSLERDGASLATLYQRARPFDGCRVGFVLVVKDQEGGTFGAYLSEHPHPAASYFGNGECFLWRVSALASLPPPPSSDTTHLTRHTTLASPTASGSSTPGELIRFKAFPYSGLNDCYINCEAAFLSVGAGGGHYGLWLDDSLDIGHSSQCATFGNEPLSDAGEKFGVLGVELWVLGA</sequence>
<dbReference type="Proteomes" id="UP000226431">
    <property type="component" value="Unassembled WGS sequence"/>
</dbReference>
<name>A0A2C5XUQ0_9HYPO</name>
<dbReference type="AlphaFoldDB" id="A0A2C5XUQ0"/>
<protein>
    <recommendedName>
        <fullName evidence="5">Oxidation resistance protein 1</fullName>
    </recommendedName>
</protein>
<gene>
    <name evidence="8" type="ORF">CDD80_4862</name>
</gene>
<dbReference type="SMART" id="SM00584">
    <property type="entry name" value="TLDc"/>
    <property type="match status" value="1"/>
</dbReference>
<comment type="caution">
    <text evidence="8">The sequence shown here is derived from an EMBL/GenBank/DDBJ whole genome shotgun (WGS) entry which is preliminary data.</text>
</comment>
<comment type="function">
    <text evidence="4">May be involved in protection from oxidative damage.</text>
</comment>
<evidence type="ECO:0000256" key="6">
    <source>
        <dbReference type="SAM" id="MobiDB-lite"/>
    </source>
</evidence>
<evidence type="ECO:0000259" key="7">
    <source>
        <dbReference type="PROSITE" id="PS51886"/>
    </source>
</evidence>
<feature type="compositionally biased region" description="Polar residues" evidence="6">
    <location>
        <begin position="182"/>
        <end position="193"/>
    </location>
</feature>
<evidence type="ECO:0000256" key="2">
    <source>
        <dbReference type="ARBA" id="ARBA00009540"/>
    </source>
</evidence>
<evidence type="ECO:0000313" key="8">
    <source>
        <dbReference type="EMBL" id="PHH79409.1"/>
    </source>
</evidence>
<evidence type="ECO:0000313" key="9">
    <source>
        <dbReference type="Proteomes" id="UP000226431"/>
    </source>
</evidence>